<dbReference type="Proteomes" id="UP001595960">
    <property type="component" value="Unassembled WGS sequence"/>
</dbReference>
<keyword evidence="1" id="KW-0472">Membrane</keyword>
<keyword evidence="3" id="KW-1185">Reference proteome</keyword>
<dbReference type="EMBL" id="JBHSJC010000001">
    <property type="protein sequence ID" value="MFC4827968.1"/>
    <property type="molecule type" value="Genomic_DNA"/>
</dbReference>
<name>A0ABV9R3P9_9MICO</name>
<feature type="transmembrane region" description="Helical" evidence="1">
    <location>
        <begin position="178"/>
        <end position="198"/>
    </location>
</feature>
<reference evidence="3" key="1">
    <citation type="journal article" date="2019" name="Int. J. Syst. Evol. Microbiol.">
        <title>The Global Catalogue of Microorganisms (GCM) 10K type strain sequencing project: providing services to taxonomists for standard genome sequencing and annotation.</title>
        <authorList>
            <consortium name="The Broad Institute Genomics Platform"/>
            <consortium name="The Broad Institute Genome Sequencing Center for Infectious Disease"/>
            <person name="Wu L."/>
            <person name="Ma J."/>
        </authorList>
    </citation>
    <scope>NUCLEOTIDE SEQUENCE [LARGE SCALE GENOMIC DNA]</scope>
    <source>
        <strain evidence="3">CGMCC 1.12192</strain>
    </source>
</reference>
<evidence type="ECO:0000313" key="3">
    <source>
        <dbReference type="Proteomes" id="UP001595960"/>
    </source>
</evidence>
<organism evidence="2 3">
    <name type="scientific">Agromyces aurantiacus</name>
    <dbReference type="NCBI Taxonomy" id="165814"/>
    <lineage>
        <taxon>Bacteria</taxon>
        <taxon>Bacillati</taxon>
        <taxon>Actinomycetota</taxon>
        <taxon>Actinomycetes</taxon>
        <taxon>Micrococcales</taxon>
        <taxon>Microbacteriaceae</taxon>
        <taxon>Agromyces</taxon>
    </lineage>
</organism>
<proteinExistence type="predicted"/>
<gene>
    <name evidence="2" type="ORF">ACFPER_04140</name>
</gene>
<comment type="caution">
    <text evidence="2">The sequence shown here is derived from an EMBL/GenBank/DDBJ whole genome shotgun (WGS) entry which is preliminary data.</text>
</comment>
<feature type="transmembrane region" description="Helical" evidence="1">
    <location>
        <begin position="103"/>
        <end position="123"/>
    </location>
</feature>
<dbReference type="Pfam" id="PF06197">
    <property type="entry name" value="DUF998"/>
    <property type="match status" value="1"/>
</dbReference>
<evidence type="ECO:0000313" key="2">
    <source>
        <dbReference type="EMBL" id="MFC4827968.1"/>
    </source>
</evidence>
<feature type="transmembrane region" description="Helical" evidence="1">
    <location>
        <begin position="70"/>
        <end position="91"/>
    </location>
</feature>
<keyword evidence="1" id="KW-1133">Transmembrane helix</keyword>
<evidence type="ECO:0000256" key="1">
    <source>
        <dbReference type="SAM" id="Phobius"/>
    </source>
</evidence>
<sequence>MDTTSTHRIGARAGTAPEASTVDARARALVGAGIVAGPLFVVVAVVQTATREGFDLARHPISLLALGHGGWVQIANFIVAGALMLAFAVGTRLSLRTGPGRRWAPILFGVYGVGLVVGGAFTAQPALGFPSGAPEGYPAHLEFHSIVHGFAAPLSFLAVVAAMFVVGRRLAWEGHRAAAAWSSAAGVACALLVVPVGPGSSVRLFVGVAVAFAWISAYGVHLLRRPAPALRA</sequence>
<protein>
    <submittedName>
        <fullName evidence="2">DUF998 domain-containing protein</fullName>
    </submittedName>
</protein>
<feature type="transmembrane region" description="Helical" evidence="1">
    <location>
        <begin position="28"/>
        <end position="50"/>
    </location>
</feature>
<keyword evidence="1" id="KW-0812">Transmembrane</keyword>
<accession>A0ABV9R3P9</accession>
<dbReference type="InterPro" id="IPR009339">
    <property type="entry name" value="DUF998"/>
</dbReference>
<feature type="transmembrane region" description="Helical" evidence="1">
    <location>
        <begin position="204"/>
        <end position="223"/>
    </location>
</feature>
<dbReference type="RefSeq" id="WP_204390807.1">
    <property type="nucleotide sequence ID" value="NZ_JAFBBW010000001.1"/>
</dbReference>
<feature type="transmembrane region" description="Helical" evidence="1">
    <location>
        <begin position="143"/>
        <end position="166"/>
    </location>
</feature>